<feature type="transmembrane region" description="Helical" evidence="10">
    <location>
        <begin position="136"/>
        <end position="157"/>
    </location>
</feature>
<evidence type="ECO:0000259" key="13">
    <source>
        <dbReference type="Pfam" id="PF16192"/>
    </source>
</evidence>
<keyword evidence="4 10" id="KW-0328">Glycosyltransferase</keyword>
<feature type="domain" description="ArnT-like N-terminal" evidence="12">
    <location>
        <begin position="49"/>
        <end position="302"/>
    </location>
</feature>
<feature type="transmembrane region" description="Helical" evidence="10">
    <location>
        <begin position="526"/>
        <end position="546"/>
    </location>
</feature>
<feature type="compositionally biased region" description="Pro residues" evidence="11">
    <location>
        <begin position="10"/>
        <end position="19"/>
    </location>
</feature>
<feature type="transmembrane region" description="Helical" evidence="10">
    <location>
        <begin position="164"/>
        <end position="182"/>
    </location>
</feature>
<name>A0ABN2PGH0_9ACTN</name>
<evidence type="ECO:0000256" key="4">
    <source>
        <dbReference type="ARBA" id="ARBA00022676"/>
    </source>
</evidence>
<feature type="domain" description="Protein O-mannosyl-transferase C-terminal four TM" evidence="13">
    <location>
        <begin position="375"/>
        <end position="568"/>
    </location>
</feature>
<dbReference type="PANTHER" id="PTHR10050">
    <property type="entry name" value="DOLICHYL-PHOSPHATE-MANNOSE--PROTEIN MANNOSYLTRANSFERASE"/>
    <property type="match status" value="1"/>
</dbReference>
<reference evidence="14 15" key="1">
    <citation type="journal article" date="2019" name="Int. J. Syst. Evol. Microbiol.">
        <title>The Global Catalogue of Microorganisms (GCM) 10K type strain sequencing project: providing services to taxonomists for standard genome sequencing and annotation.</title>
        <authorList>
            <consortium name="The Broad Institute Genomics Platform"/>
            <consortium name="The Broad Institute Genome Sequencing Center for Infectious Disease"/>
            <person name="Wu L."/>
            <person name="Ma J."/>
        </authorList>
    </citation>
    <scope>NUCLEOTIDE SEQUENCE [LARGE SCALE GENOMIC DNA]</scope>
    <source>
        <strain evidence="14 15">JCM 14046</strain>
    </source>
</reference>
<feature type="transmembrane region" description="Helical" evidence="10">
    <location>
        <begin position="490"/>
        <end position="514"/>
    </location>
</feature>
<feature type="region of interest" description="Disordered" evidence="11">
    <location>
        <begin position="1"/>
        <end position="25"/>
    </location>
</feature>
<keyword evidence="5 10" id="KW-0808">Transferase</keyword>
<dbReference type="Pfam" id="PF02366">
    <property type="entry name" value="PMT"/>
    <property type="match status" value="1"/>
</dbReference>
<accession>A0ABN2PGH0</accession>
<keyword evidence="6 10" id="KW-0812">Transmembrane</keyword>
<evidence type="ECO:0000256" key="3">
    <source>
        <dbReference type="ARBA" id="ARBA00007222"/>
    </source>
</evidence>
<feature type="transmembrane region" description="Helical" evidence="10">
    <location>
        <begin position="296"/>
        <end position="317"/>
    </location>
</feature>
<feature type="transmembrane region" description="Helical" evidence="10">
    <location>
        <begin position="468"/>
        <end position="484"/>
    </location>
</feature>
<evidence type="ECO:0000256" key="9">
    <source>
        <dbReference type="ARBA" id="ARBA00093617"/>
    </source>
</evidence>
<keyword evidence="10" id="KW-1003">Cell membrane</keyword>
<dbReference type="Proteomes" id="UP001501612">
    <property type="component" value="Unassembled WGS sequence"/>
</dbReference>
<comment type="pathway">
    <text evidence="2 10">Protein modification; protein glycosylation.</text>
</comment>
<feature type="transmembrane region" description="Helical" evidence="10">
    <location>
        <begin position="257"/>
        <end position="275"/>
    </location>
</feature>
<dbReference type="EMBL" id="BAAAMY010000005">
    <property type="protein sequence ID" value="GAA1921148.1"/>
    <property type="molecule type" value="Genomic_DNA"/>
</dbReference>
<dbReference type="EC" id="2.4.1.-" evidence="10"/>
<dbReference type="RefSeq" id="WP_344007345.1">
    <property type="nucleotide sequence ID" value="NZ_BAAAMY010000005.1"/>
</dbReference>
<dbReference type="InterPro" id="IPR027005">
    <property type="entry name" value="PMT-like"/>
</dbReference>
<feature type="transmembrane region" description="Helical" evidence="10">
    <location>
        <begin position="444"/>
        <end position="461"/>
    </location>
</feature>
<evidence type="ECO:0000313" key="14">
    <source>
        <dbReference type="EMBL" id="GAA1921148.1"/>
    </source>
</evidence>
<evidence type="ECO:0000256" key="5">
    <source>
        <dbReference type="ARBA" id="ARBA00022679"/>
    </source>
</evidence>
<protein>
    <recommendedName>
        <fullName evidence="9 10">Polyprenol-phosphate-mannose--protein mannosyltransferase</fullName>
        <ecNumber evidence="10">2.4.1.-</ecNumber>
    </recommendedName>
</protein>
<comment type="similarity">
    <text evidence="3 10">Belongs to the glycosyltransferase 39 family.</text>
</comment>
<evidence type="ECO:0000256" key="7">
    <source>
        <dbReference type="ARBA" id="ARBA00022989"/>
    </source>
</evidence>
<feature type="transmembrane region" description="Helical" evidence="10">
    <location>
        <begin position="188"/>
        <end position="206"/>
    </location>
</feature>
<evidence type="ECO:0000256" key="2">
    <source>
        <dbReference type="ARBA" id="ARBA00004922"/>
    </source>
</evidence>
<evidence type="ECO:0000256" key="11">
    <source>
        <dbReference type="SAM" id="MobiDB-lite"/>
    </source>
</evidence>
<keyword evidence="15" id="KW-1185">Reference proteome</keyword>
<evidence type="ECO:0000256" key="6">
    <source>
        <dbReference type="ARBA" id="ARBA00022692"/>
    </source>
</evidence>
<dbReference type="InterPro" id="IPR003342">
    <property type="entry name" value="ArnT-like_N"/>
</dbReference>
<comment type="subcellular location">
    <subcellularLocation>
        <location evidence="10">Cell membrane</location>
    </subcellularLocation>
    <subcellularLocation>
        <location evidence="1">Endomembrane system</location>
        <topology evidence="1">Multi-pass membrane protein</topology>
    </subcellularLocation>
</comment>
<proteinExistence type="inferred from homology"/>
<gene>
    <name evidence="14" type="ORF">GCM10009737_23320</name>
</gene>
<feature type="region of interest" description="Disordered" evidence="11">
    <location>
        <begin position="337"/>
        <end position="359"/>
    </location>
</feature>
<keyword evidence="8 10" id="KW-0472">Membrane</keyword>
<feature type="transmembrane region" description="Helical" evidence="10">
    <location>
        <begin position="234"/>
        <end position="251"/>
    </location>
</feature>
<keyword evidence="7 10" id="KW-1133">Transmembrane helix</keyword>
<feature type="transmembrane region" description="Helical" evidence="10">
    <location>
        <begin position="40"/>
        <end position="59"/>
    </location>
</feature>
<evidence type="ECO:0000259" key="12">
    <source>
        <dbReference type="Pfam" id="PF02366"/>
    </source>
</evidence>
<dbReference type="Pfam" id="PF16192">
    <property type="entry name" value="PMT_4TMC"/>
    <property type="match status" value="1"/>
</dbReference>
<evidence type="ECO:0000256" key="1">
    <source>
        <dbReference type="ARBA" id="ARBA00004127"/>
    </source>
</evidence>
<comment type="function">
    <text evidence="10">Protein O-mannosyltransferase that catalyzes the transfer of a single mannose residue from a polyprenol phospho-mannosyl lipidic donor to the hydroxyl group of selected serine and threonine residues in acceptor proteins.</text>
</comment>
<evidence type="ECO:0000256" key="8">
    <source>
        <dbReference type="ARBA" id="ARBA00023136"/>
    </source>
</evidence>
<evidence type="ECO:0000313" key="15">
    <source>
        <dbReference type="Proteomes" id="UP001501612"/>
    </source>
</evidence>
<dbReference type="PANTHER" id="PTHR10050:SF46">
    <property type="entry name" value="PROTEIN O-MANNOSYL-TRANSFERASE 2"/>
    <property type="match status" value="1"/>
</dbReference>
<dbReference type="InterPro" id="IPR032421">
    <property type="entry name" value="PMT_4TMC"/>
</dbReference>
<organism evidence="14 15">
    <name type="scientific">Nocardioides lentus</name>
    <dbReference type="NCBI Taxonomy" id="338077"/>
    <lineage>
        <taxon>Bacteria</taxon>
        <taxon>Bacillati</taxon>
        <taxon>Actinomycetota</taxon>
        <taxon>Actinomycetes</taxon>
        <taxon>Propionibacteriales</taxon>
        <taxon>Nocardioidaceae</taxon>
        <taxon>Nocardioides</taxon>
    </lineage>
</organism>
<evidence type="ECO:0000256" key="10">
    <source>
        <dbReference type="RuleBase" id="RU367007"/>
    </source>
</evidence>
<comment type="caution">
    <text evidence="14">The sequence shown here is derived from an EMBL/GenBank/DDBJ whole genome shotgun (WGS) entry which is preliminary data.</text>
</comment>
<sequence length="569" mass="61795">MTGTLTPEAAPAPGPPPAGAPARRRGRRALLAARTGRQRLGDWGAALAVALLALGLRLVHLGRPDDFAFDETYYAKDAWSLLNFGYVRDSLEDADAMILAGRTDAVWADGPSMIVHPEVGKWLIAAGEWAFGMTPFGWRVSAVVAGSLMVLVMCRLARRMTGSTVLGCVAGLLLCLDGMHLVLSRLALLDIFLALFLLMAVAAVVVDRDRVRDRLEARSPTPGDGTGWGPVRALLWRPWLLAAGVCLGLAVGTKWTALYLMAVVGVVVWLWGAGLRRRLGVRRALLRSVLVDGLPAFGYLVVVAAVVYVASWTGWLVHAEEYEQALSQTQYTQFVSPAADCDSDPVSDPDARWPTATEPDASGLGEVAQSLRSLAAYHRDVYVFHTHFLDCSDHTYESSPWGWPLLGRPVGVDAQLDIAPGEQGCEAREGSDCLRQVLILGTPVLWWGGALALLASAVLWVGRRDWRFGLPVVGALAAWLPWLANADRPIFVFYAMAMLPFTVLATTMVMGAMVGPGRGASTRRTAGVVAAGSFVLLVLVNFAWFWPIWTDGLLTNAEWLDRIWFSRWI</sequence>